<sequence length="233" mass="25136">MDVYNEFTGLRAEGRRPNEMRIIDAKIGTIPGCTGSSHFKMGQTEVIAQIFGPSEGKGGDRETAEIIVSLEFADFAKAPHSTDTARTRRSRESELIIKKTFEEAIKREMYPGSKIEIAITVIQDDGGCQSAAINAVTLALIDAGIPMIDFVVSLSSAFIADQVFLDTGRAESSSRFPILELAVFPSTSEIVSMNMTARISPENAKKLTELALDGCRKLHALLAAIVRAAPSGI</sequence>
<dbReference type="GO" id="GO:0000177">
    <property type="term" value="C:cytoplasmic exosome (RNase complex)"/>
    <property type="evidence" value="ECO:0007669"/>
    <property type="project" value="TreeGrafter"/>
</dbReference>
<keyword evidence="4" id="KW-1185">Reference proteome</keyword>
<dbReference type="SUPFAM" id="SSF54211">
    <property type="entry name" value="Ribosomal protein S5 domain 2-like"/>
    <property type="match status" value="1"/>
</dbReference>
<dbReference type="InterPro" id="IPR027408">
    <property type="entry name" value="PNPase/RNase_PH_dom_sf"/>
</dbReference>
<evidence type="ECO:0000256" key="1">
    <source>
        <dbReference type="ARBA" id="ARBA00006678"/>
    </source>
</evidence>
<protein>
    <submittedName>
        <fullName evidence="3">3' exoribonuclease family, domain 1 containing protein</fullName>
    </submittedName>
</protein>
<dbReference type="GO" id="GO:0016075">
    <property type="term" value="P:rRNA catabolic process"/>
    <property type="evidence" value="ECO:0007669"/>
    <property type="project" value="TreeGrafter"/>
</dbReference>
<dbReference type="SUPFAM" id="SSF55666">
    <property type="entry name" value="Ribonuclease PH domain 2-like"/>
    <property type="match status" value="1"/>
</dbReference>
<dbReference type="GO" id="GO:0000176">
    <property type="term" value="C:nuclear exosome (RNase complex)"/>
    <property type="evidence" value="ECO:0007669"/>
    <property type="project" value="TreeGrafter"/>
</dbReference>
<dbReference type="OrthoDB" id="27298at2759"/>
<dbReference type="InterPro" id="IPR001247">
    <property type="entry name" value="ExoRNase_PH_dom1"/>
</dbReference>
<evidence type="ECO:0000313" key="4">
    <source>
        <dbReference type="Proteomes" id="UP000179807"/>
    </source>
</evidence>
<dbReference type="GO" id="GO:0071028">
    <property type="term" value="P:nuclear mRNA surveillance"/>
    <property type="evidence" value="ECO:0007669"/>
    <property type="project" value="TreeGrafter"/>
</dbReference>
<dbReference type="InterPro" id="IPR020568">
    <property type="entry name" value="Ribosomal_Su5_D2-typ_SF"/>
</dbReference>
<dbReference type="GO" id="GO:0071051">
    <property type="term" value="P:poly(A)-dependent snoRNA 3'-end processing"/>
    <property type="evidence" value="ECO:0007669"/>
    <property type="project" value="TreeGrafter"/>
</dbReference>
<name>A0A1J4K4T2_9EUKA</name>
<dbReference type="Gene3D" id="3.30.230.70">
    <property type="entry name" value="GHMP Kinase, N-terminal domain"/>
    <property type="match status" value="1"/>
</dbReference>
<feature type="domain" description="Exoribonuclease phosphorolytic" evidence="2">
    <location>
        <begin position="19"/>
        <end position="146"/>
    </location>
</feature>
<proteinExistence type="inferred from homology"/>
<dbReference type="VEuPathDB" id="TrichDB:TRFO_06148"/>
<dbReference type="Proteomes" id="UP000179807">
    <property type="component" value="Unassembled WGS sequence"/>
</dbReference>
<dbReference type="AlphaFoldDB" id="A0A1J4K4T2"/>
<accession>A0A1J4K4T2</accession>
<dbReference type="EMBL" id="MLAK01000782">
    <property type="protein sequence ID" value="OHT04724.1"/>
    <property type="molecule type" value="Genomic_DNA"/>
</dbReference>
<dbReference type="GeneID" id="94827617"/>
<dbReference type="PANTHER" id="PTHR11953:SF0">
    <property type="entry name" value="EXOSOME COMPLEX COMPONENT RRP41"/>
    <property type="match status" value="1"/>
</dbReference>
<dbReference type="GO" id="GO:0005730">
    <property type="term" value="C:nucleolus"/>
    <property type="evidence" value="ECO:0007669"/>
    <property type="project" value="TreeGrafter"/>
</dbReference>
<comment type="similarity">
    <text evidence="1">Belongs to the RNase PH family.</text>
</comment>
<organism evidence="3 4">
    <name type="scientific">Tritrichomonas foetus</name>
    <dbReference type="NCBI Taxonomy" id="1144522"/>
    <lineage>
        <taxon>Eukaryota</taxon>
        <taxon>Metamonada</taxon>
        <taxon>Parabasalia</taxon>
        <taxon>Tritrichomonadida</taxon>
        <taxon>Tritrichomonadidae</taxon>
        <taxon>Tritrichomonas</taxon>
    </lineage>
</organism>
<gene>
    <name evidence="3" type="ORF">TRFO_06148</name>
</gene>
<dbReference type="Pfam" id="PF01138">
    <property type="entry name" value="RNase_PH"/>
    <property type="match status" value="1"/>
</dbReference>
<comment type="caution">
    <text evidence="3">The sequence shown here is derived from an EMBL/GenBank/DDBJ whole genome shotgun (WGS) entry which is preliminary data.</text>
</comment>
<dbReference type="InterPro" id="IPR036345">
    <property type="entry name" value="ExoRNase_PH_dom2_sf"/>
</dbReference>
<dbReference type="PANTHER" id="PTHR11953">
    <property type="entry name" value="EXOSOME COMPLEX COMPONENT"/>
    <property type="match status" value="1"/>
</dbReference>
<evidence type="ECO:0000259" key="2">
    <source>
        <dbReference type="Pfam" id="PF01138"/>
    </source>
</evidence>
<reference evidence="3" key="1">
    <citation type="submission" date="2016-10" db="EMBL/GenBank/DDBJ databases">
        <authorList>
            <person name="Benchimol M."/>
            <person name="Almeida L.G."/>
            <person name="Vasconcelos A.T."/>
            <person name="Perreira-Neves A."/>
            <person name="Rosa I.A."/>
            <person name="Tasca T."/>
            <person name="Bogo M.R."/>
            <person name="de Souza W."/>
        </authorList>
    </citation>
    <scope>NUCLEOTIDE SEQUENCE [LARGE SCALE GENOMIC DNA]</scope>
    <source>
        <strain evidence="3">K</strain>
    </source>
</reference>
<evidence type="ECO:0000313" key="3">
    <source>
        <dbReference type="EMBL" id="OHT04724.1"/>
    </source>
</evidence>
<dbReference type="GO" id="GO:0034475">
    <property type="term" value="P:U4 snRNA 3'-end processing"/>
    <property type="evidence" value="ECO:0007669"/>
    <property type="project" value="TreeGrafter"/>
</dbReference>
<dbReference type="GO" id="GO:0003723">
    <property type="term" value="F:RNA binding"/>
    <property type="evidence" value="ECO:0007669"/>
    <property type="project" value="TreeGrafter"/>
</dbReference>
<dbReference type="RefSeq" id="XP_068357860.1">
    <property type="nucleotide sequence ID" value="XM_068492913.1"/>
</dbReference>
<dbReference type="InterPro" id="IPR050080">
    <property type="entry name" value="RNase_PH"/>
</dbReference>